<feature type="domain" description="TonB-dependent receptor-like beta-barrel" evidence="10">
    <location>
        <begin position="397"/>
        <end position="950"/>
    </location>
</feature>
<accession>A0AAJ5X715</accession>
<dbReference type="GO" id="GO:0009279">
    <property type="term" value="C:cell outer membrane"/>
    <property type="evidence" value="ECO:0007669"/>
    <property type="project" value="UniProtKB-SubCell"/>
</dbReference>
<sequence length="986" mass="104114">MGGSGTAWAQDDAAVPAAKSSDDIIVTGSRVSRSTFDTPNPVTVLNSEDIEKLGLVNVAEVVAQLPQNSNFFAANNVGLGNFNVGAQFVNLRGLNPFFGTRTLTLIDGQRVVPTSTGGGVDISLVPSMLVGRTETVTGGASAIYGSDAIAGVVNIILDKTLEGFKAQVDYGATTHGDGDDWHAAGAWGTAFADGRGHFIVGAEYQHTSSIGNCTEERDWCGQNYGMFTNPDFATNGQPHYIIGPNASPAYSSSTGVLIPCFAFVGVCIAGTPVQFNPEGTETIPYDPGLYSGGAGVFGFRQGGDQYSVGAYDATTMRPSIKKLSTLARLQYEVSPAITVSLEGSYAKSKARNPIANGAIGPYAFDVGGGALVGFHIAPDNAFLPADVAATLGPGGAFIGRNMTNLQNAENETENETWRMVAGLEGGFGGSWAWDAHYSHGENRNDQALHHNVVDPLLRFTLDAVDDGSGSIVCGVTIPGRINPNTGAPYTPGDVSLASASGTCVPLNLFGAANADQAAIDYAFRTLYEHSTQKQDVVSFNLRGDLFAGWGAGTVKLATGAEWRQESGVVTHDIADQPWYAGYTLGYGLDYGGKTKVLEGYGELNVPVFKDSAIGKYLELDGAVRWTHNKNTGTLGQNAGQSQSREFVTWKVSGIWDMTDWLRFRATRSRDVRAAQFRELFQTYAPTVGGAFGTVTNPWNAGASDPVTINSGGDVNLKPEKADTLTAGIVLQPQGALSGFRFSADWYQIKIADAIVGPPFGFGAQNIVNGCYQGSQVFCDLMTGEGTSDILVVENVAGNLQGFATRGIDFEAAYKTSVGKGSLSFRVLASYLYDQLFDAGLGQAPTNYAGQSGPTAAFGSFNTGPKWQGNAFVSYNQGPFTGTVQARYVGSGRYLTVINGETPIDPSDPGYDTTLSNSISDNSVSSAVYFNLAASFDITKEIQLFGSLNNVFDKDPAIAPGGNGFPTNPVYFDTYGRTFRVGARVKL</sequence>
<evidence type="ECO:0000259" key="11">
    <source>
        <dbReference type="Pfam" id="PF07715"/>
    </source>
</evidence>
<keyword evidence="2 8" id="KW-0813">Transport</keyword>
<dbReference type="PANTHER" id="PTHR47234:SF3">
    <property type="entry name" value="SECRETIN_TONB SHORT N-TERMINAL DOMAIN-CONTAINING PROTEIN"/>
    <property type="match status" value="1"/>
</dbReference>
<evidence type="ECO:0000256" key="5">
    <source>
        <dbReference type="ARBA" id="ARBA00023077"/>
    </source>
</evidence>
<dbReference type="InterPro" id="IPR036942">
    <property type="entry name" value="Beta-barrel_TonB_sf"/>
</dbReference>
<dbReference type="EMBL" id="CP119316">
    <property type="protein sequence ID" value="WEK46861.1"/>
    <property type="molecule type" value="Genomic_DNA"/>
</dbReference>
<gene>
    <name evidence="12" type="ORF">P0Y56_00825</name>
</gene>
<keyword evidence="6 8" id="KW-0472">Membrane</keyword>
<name>A0AAJ5X715_9SPHN</name>
<evidence type="ECO:0000313" key="12">
    <source>
        <dbReference type="EMBL" id="WEK46861.1"/>
    </source>
</evidence>
<evidence type="ECO:0000256" key="2">
    <source>
        <dbReference type="ARBA" id="ARBA00022448"/>
    </source>
</evidence>
<dbReference type="Pfam" id="PF07715">
    <property type="entry name" value="Plug"/>
    <property type="match status" value="1"/>
</dbReference>
<dbReference type="Gene3D" id="2.40.170.20">
    <property type="entry name" value="TonB-dependent receptor, beta-barrel domain"/>
    <property type="match status" value="1"/>
</dbReference>
<evidence type="ECO:0000313" key="13">
    <source>
        <dbReference type="Proteomes" id="UP001218362"/>
    </source>
</evidence>
<dbReference type="SUPFAM" id="SSF56935">
    <property type="entry name" value="Porins"/>
    <property type="match status" value="1"/>
</dbReference>
<evidence type="ECO:0000259" key="10">
    <source>
        <dbReference type="Pfam" id="PF00593"/>
    </source>
</evidence>
<comment type="subcellular location">
    <subcellularLocation>
        <location evidence="1 8">Cell outer membrane</location>
        <topology evidence="1 8">Multi-pass membrane protein</topology>
    </subcellularLocation>
</comment>
<dbReference type="PANTHER" id="PTHR47234">
    <property type="match status" value="1"/>
</dbReference>
<dbReference type="InterPro" id="IPR039426">
    <property type="entry name" value="TonB-dep_rcpt-like"/>
</dbReference>
<evidence type="ECO:0000256" key="6">
    <source>
        <dbReference type="ARBA" id="ARBA00023136"/>
    </source>
</evidence>
<comment type="similarity">
    <text evidence="8 9">Belongs to the TonB-dependent receptor family.</text>
</comment>
<evidence type="ECO:0000256" key="9">
    <source>
        <dbReference type="RuleBase" id="RU003357"/>
    </source>
</evidence>
<dbReference type="KEGG" id="acob:P0Y56_00825"/>
<dbReference type="Pfam" id="PF00593">
    <property type="entry name" value="TonB_dep_Rec_b-barrel"/>
    <property type="match status" value="1"/>
</dbReference>
<dbReference type="Proteomes" id="UP001218362">
    <property type="component" value="Chromosome"/>
</dbReference>
<evidence type="ECO:0000256" key="1">
    <source>
        <dbReference type="ARBA" id="ARBA00004571"/>
    </source>
</evidence>
<proteinExistence type="inferred from homology"/>
<dbReference type="InterPro" id="IPR000531">
    <property type="entry name" value="Beta-barrel_TonB"/>
</dbReference>
<reference evidence="12" key="1">
    <citation type="submission" date="2023-03" db="EMBL/GenBank/DDBJ databases">
        <title>Andean soil-derived lignocellulolytic bacterial consortium as a source of novel taxa and putative plastic-active enzymes.</title>
        <authorList>
            <person name="Diaz-Garcia L."/>
            <person name="Chuvochina M."/>
            <person name="Feuerriegel G."/>
            <person name="Bunk B."/>
            <person name="Sproer C."/>
            <person name="Streit W.R."/>
            <person name="Rodriguez L.M."/>
            <person name="Overmann J."/>
            <person name="Jimenez D.J."/>
        </authorList>
    </citation>
    <scope>NUCLEOTIDE SEQUENCE</scope>
    <source>
        <strain evidence="12">MAG 26</strain>
    </source>
</reference>
<feature type="domain" description="TonB-dependent receptor plug" evidence="11">
    <location>
        <begin position="36"/>
        <end position="152"/>
    </location>
</feature>
<keyword evidence="7 8" id="KW-0998">Cell outer membrane</keyword>
<dbReference type="PROSITE" id="PS52016">
    <property type="entry name" value="TONB_DEPENDENT_REC_3"/>
    <property type="match status" value="1"/>
</dbReference>
<dbReference type="Gene3D" id="2.170.130.10">
    <property type="entry name" value="TonB-dependent receptor, plug domain"/>
    <property type="match status" value="1"/>
</dbReference>
<evidence type="ECO:0000256" key="4">
    <source>
        <dbReference type="ARBA" id="ARBA00022692"/>
    </source>
</evidence>
<evidence type="ECO:0000256" key="8">
    <source>
        <dbReference type="PROSITE-ProRule" id="PRU01360"/>
    </source>
</evidence>
<evidence type="ECO:0000256" key="7">
    <source>
        <dbReference type="ARBA" id="ARBA00023237"/>
    </source>
</evidence>
<dbReference type="InterPro" id="IPR037066">
    <property type="entry name" value="Plug_dom_sf"/>
</dbReference>
<keyword evidence="4 8" id="KW-0812">Transmembrane</keyword>
<organism evidence="12 13">
    <name type="scientific">Candidatus Andeanibacterium colombiense</name>
    <dbReference type="NCBI Taxonomy" id="3121345"/>
    <lineage>
        <taxon>Bacteria</taxon>
        <taxon>Pseudomonadati</taxon>
        <taxon>Pseudomonadota</taxon>
        <taxon>Alphaproteobacteria</taxon>
        <taxon>Sphingomonadales</taxon>
        <taxon>Sphingomonadaceae</taxon>
        <taxon>Candidatus Andeanibacterium</taxon>
    </lineage>
</organism>
<keyword evidence="12" id="KW-0675">Receptor</keyword>
<keyword evidence="5 9" id="KW-0798">TonB box</keyword>
<dbReference type="AlphaFoldDB" id="A0AAJ5X715"/>
<dbReference type="InterPro" id="IPR012910">
    <property type="entry name" value="Plug_dom"/>
</dbReference>
<evidence type="ECO:0000256" key="3">
    <source>
        <dbReference type="ARBA" id="ARBA00022452"/>
    </source>
</evidence>
<keyword evidence="3 8" id="KW-1134">Transmembrane beta strand</keyword>
<protein>
    <submittedName>
        <fullName evidence="12">TonB-dependent receptor</fullName>
    </submittedName>
</protein>